<dbReference type="Proteomes" id="UP001196413">
    <property type="component" value="Unassembled WGS sequence"/>
</dbReference>
<gene>
    <name evidence="2" type="ORF">KIN20_009068</name>
</gene>
<sequence>MDNTEWSVQIPDNLVVSLLNESVNRHEYGVKAFSAKSHYERVGGRRSGNQTGSFLITTTHRNRNVT</sequence>
<name>A0AAD5M5R0_PARTN</name>
<keyword evidence="3" id="KW-1185">Reference proteome</keyword>
<feature type="region of interest" description="Disordered" evidence="1">
    <location>
        <begin position="41"/>
        <end position="66"/>
    </location>
</feature>
<evidence type="ECO:0000313" key="3">
    <source>
        <dbReference type="Proteomes" id="UP001196413"/>
    </source>
</evidence>
<dbReference type="AlphaFoldDB" id="A0AAD5M5R0"/>
<accession>A0AAD5M5R0</accession>
<proteinExistence type="predicted"/>
<dbReference type="EMBL" id="JAHQIW010001506">
    <property type="protein sequence ID" value="KAJ1352667.1"/>
    <property type="molecule type" value="Genomic_DNA"/>
</dbReference>
<evidence type="ECO:0000256" key="1">
    <source>
        <dbReference type="SAM" id="MobiDB-lite"/>
    </source>
</evidence>
<comment type="caution">
    <text evidence="2">The sequence shown here is derived from an EMBL/GenBank/DDBJ whole genome shotgun (WGS) entry which is preliminary data.</text>
</comment>
<protein>
    <submittedName>
        <fullName evidence="2">Uncharacterized protein</fullName>
    </submittedName>
</protein>
<evidence type="ECO:0000313" key="2">
    <source>
        <dbReference type="EMBL" id="KAJ1352667.1"/>
    </source>
</evidence>
<feature type="compositionally biased region" description="Polar residues" evidence="1">
    <location>
        <begin position="47"/>
        <end position="59"/>
    </location>
</feature>
<reference evidence="2" key="1">
    <citation type="submission" date="2021-06" db="EMBL/GenBank/DDBJ databases">
        <title>Parelaphostrongylus tenuis whole genome reference sequence.</title>
        <authorList>
            <person name="Garwood T.J."/>
            <person name="Larsen P.A."/>
            <person name="Fountain-Jones N.M."/>
            <person name="Garbe J.R."/>
            <person name="Macchietto M.G."/>
            <person name="Kania S.A."/>
            <person name="Gerhold R.W."/>
            <person name="Richards J.E."/>
            <person name="Wolf T.M."/>
        </authorList>
    </citation>
    <scope>NUCLEOTIDE SEQUENCE</scope>
    <source>
        <strain evidence="2">MNPRO001-30</strain>
        <tissue evidence="2">Meninges</tissue>
    </source>
</reference>
<organism evidence="2 3">
    <name type="scientific">Parelaphostrongylus tenuis</name>
    <name type="common">Meningeal worm</name>
    <dbReference type="NCBI Taxonomy" id="148309"/>
    <lineage>
        <taxon>Eukaryota</taxon>
        <taxon>Metazoa</taxon>
        <taxon>Ecdysozoa</taxon>
        <taxon>Nematoda</taxon>
        <taxon>Chromadorea</taxon>
        <taxon>Rhabditida</taxon>
        <taxon>Rhabditina</taxon>
        <taxon>Rhabditomorpha</taxon>
        <taxon>Strongyloidea</taxon>
        <taxon>Metastrongylidae</taxon>
        <taxon>Parelaphostrongylus</taxon>
    </lineage>
</organism>